<keyword evidence="1" id="KW-0472">Membrane</keyword>
<keyword evidence="1" id="KW-0812">Transmembrane</keyword>
<reference evidence="2" key="1">
    <citation type="submission" date="2014-09" db="EMBL/GenBank/DDBJ databases">
        <authorList>
            <person name="Magalhaes I.L.F."/>
            <person name="Oliveira U."/>
            <person name="Santos F.R."/>
            <person name="Vidigal T.H.D.A."/>
            <person name="Brescovit A.D."/>
            <person name="Santos A.J."/>
        </authorList>
    </citation>
    <scope>NUCLEOTIDE SEQUENCE</scope>
    <source>
        <tissue evidence="2">Shoot tissue taken approximately 20 cm above the soil surface</tissue>
    </source>
</reference>
<dbReference type="AlphaFoldDB" id="A0A0A9H473"/>
<evidence type="ECO:0000313" key="2">
    <source>
        <dbReference type="EMBL" id="JAE29631.1"/>
    </source>
</evidence>
<feature type="transmembrane region" description="Helical" evidence="1">
    <location>
        <begin position="19"/>
        <end position="37"/>
    </location>
</feature>
<protein>
    <submittedName>
        <fullName evidence="2">Uncharacterized protein</fullName>
    </submittedName>
</protein>
<sequence>MSLVFISLVIVKRTHVPPIVMFCASLFFIINFPILGLQKILCI</sequence>
<keyword evidence="1" id="KW-1133">Transmembrane helix</keyword>
<accession>A0A0A9H473</accession>
<evidence type="ECO:0000256" key="1">
    <source>
        <dbReference type="SAM" id="Phobius"/>
    </source>
</evidence>
<name>A0A0A9H473_ARUDO</name>
<organism evidence="2">
    <name type="scientific">Arundo donax</name>
    <name type="common">Giant reed</name>
    <name type="synonym">Donax arundinaceus</name>
    <dbReference type="NCBI Taxonomy" id="35708"/>
    <lineage>
        <taxon>Eukaryota</taxon>
        <taxon>Viridiplantae</taxon>
        <taxon>Streptophyta</taxon>
        <taxon>Embryophyta</taxon>
        <taxon>Tracheophyta</taxon>
        <taxon>Spermatophyta</taxon>
        <taxon>Magnoliopsida</taxon>
        <taxon>Liliopsida</taxon>
        <taxon>Poales</taxon>
        <taxon>Poaceae</taxon>
        <taxon>PACMAD clade</taxon>
        <taxon>Arundinoideae</taxon>
        <taxon>Arundineae</taxon>
        <taxon>Arundo</taxon>
    </lineage>
</organism>
<reference evidence="2" key="2">
    <citation type="journal article" date="2015" name="Data Brief">
        <title>Shoot transcriptome of the giant reed, Arundo donax.</title>
        <authorList>
            <person name="Barrero R.A."/>
            <person name="Guerrero F.D."/>
            <person name="Moolhuijzen P."/>
            <person name="Goolsby J.A."/>
            <person name="Tidwell J."/>
            <person name="Bellgard S.E."/>
            <person name="Bellgard M.I."/>
        </authorList>
    </citation>
    <scope>NUCLEOTIDE SEQUENCE</scope>
    <source>
        <tissue evidence="2">Shoot tissue taken approximately 20 cm above the soil surface</tissue>
    </source>
</reference>
<dbReference type="EMBL" id="GBRH01168265">
    <property type="protein sequence ID" value="JAE29631.1"/>
    <property type="molecule type" value="Transcribed_RNA"/>
</dbReference>
<proteinExistence type="predicted"/>